<keyword evidence="2" id="KW-0547">Nucleotide-binding</keyword>
<feature type="non-terminal residue" evidence="11">
    <location>
        <position position="1356"/>
    </location>
</feature>
<keyword evidence="12" id="KW-1185">Reference proteome</keyword>
<evidence type="ECO:0000259" key="9">
    <source>
        <dbReference type="PROSITE" id="PS51194"/>
    </source>
</evidence>
<name>A0A9P6QWH1_9FUNG</name>
<feature type="domain" description="RNase III" evidence="8">
    <location>
        <begin position="834"/>
        <end position="991"/>
    </location>
</feature>
<dbReference type="FunFam" id="3.30.160.380:FF:000001">
    <property type="entry name" value="Endoribonuclease dicer-like 1"/>
    <property type="match status" value="1"/>
</dbReference>
<dbReference type="Pfam" id="PF00636">
    <property type="entry name" value="Ribonuclease_3"/>
    <property type="match status" value="2"/>
</dbReference>
<keyword evidence="3" id="KW-0378">Hydrolase</keyword>
<dbReference type="Proteomes" id="UP000823405">
    <property type="component" value="Unassembled WGS sequence"/>
</dbReference>
<dbReference type="PANTHER" id="PTHR14950">
    <property type="entry name" value="DICER-RELATED"/>
    <property type="match status" value="1"/>
</dbReference>
<evidence type="ECO:0000259" key="8">
    <source>
        <dbReference type="PROSITE" id="PS50142"/>
    </source>
</evidence>
<sequence length="1356" mass="154019">VNLLIFDECHHARKDHPFCCIMKEFYHVLDLDRSQRPKVFGMTASPSSDIGSKLYHTASELESLMDAKVFTVDQDEVKQYVERPLEFVVQYNPAPGYRTTKLTSSLRSKCVMVPRLNPIFESVQFNLTHLGSWCVDSLWRVNVENMARSDGGTKQIPEEIKTALEVIKGWTFPSPVVDIRQMSPKVMKLIQILRVAGKSWTEDFCGIIFVQRKDTAIALCLLLQELEEFHDIFRVQVLTGHSDESDSVLKMKFQEQNDIISNFRSKVYNLLVATSVAEEGLDIQPCNVVIRFDPVTTTISYIQSRGRARQKNSRYIMMMEFDNRGEEAALEKIQIGEKSMRDWCHSLDSERLMRKPTCIDEDEDAELMDLTPAQSYRIPTTGALLTLDSSIPLLHYYCSSLTGDEFCSLRPEFSVTANGSSGFVCDLTLPPNAPFRIVQSDRTSTKQMARKSAAFKACELLHSLKALSDNLLPIVVEEVISDSPVESRPVETTEKNQVYPYSCPRIWKQDPMDTNTSVTLHRCIIEMDERDIKSLGGKHRFRLMCILTRQPLPDAIAPIRLYFEGAGRLVKIKSHPSPITANKQQLLLFQKYTLLLFQRMCRKSFECSLETMPYFVVPLCTRNTHPSPKTTVTDAQLDISWEDIESGQKVQPDPVAIPEDEDEQVLQNTLLALRKDPTREFFLKKIVADYKMQDVMPPDAFRQELAAWDESLAKLRSHTERSSTKSVEANPLPPDAFTDNSLPSRLSTPDPPTEGGAAPDPVVEPRTFAAYFKWKFQVDCADGDKILMADRVRKMRNNLQPAVREEEVKEEAAAMMIPLKACTRGTIKADILRMAQLIPSILYSLDQTLLVHEARELHGLGQIRMDYLQEAFTTSSSNRDYQYERLELLGDSFLKFSSTIRLYIVNPAKDEGQLHSSRIRIISNKALLGHATSLELYRFISSTPFHRKSWRPPHFTVDKKEWESVQKHQLSNKTLADVIEASLGAAFLSGGYAAAFQAAKALRIPFDEFATWSDFERVFLETKAAKESTRRGEEWSVSSMVPAPLSVANLTAIQEVQKVLGYEFRDPSLFFEAMTHASHIRADAVCYQRLEFLGDAVLDFQVIRYYYEKYYDAPPGAITLIKDASVNNGILGAISLKWGLQKFLNHYSPSLIGAIARAMVCLEERAINSPTGELEKEYWVDIYMPKVLGDLVESTLGAVFVDSGFDFELITDLFRRLIKPFLDKHVNFESMVLHPNKVLLESLQYQGCSNFKFDTEAAEKVSTSEKLLKKLGLGMRSTNGVRNHDDGEPLLKCHFKIHDRTMATAVGRQMEDLRKEVSVATLAILKKEPELMATLCTCPKKRGARHVSMLDRYRQE</sequence>
<comment type="caution">
    <text evidence="11">The sequence shown here is derived from an EMBL/GenBank/DDBJ whole genome shotgun (WGS) entry which is preliminary data.</text>
</comment>
<dbReference type="SMART" id="SM00535">
    <property type="entry name" value="RIBOc"/>
    <property type="match status" value="2"/>
</dbReference>
<dbReference type="SUPFAM" id="SSF69065">
    <property type="entry name" value="RNase III domain-like"/>
    <property type="match status" value="2"/>
</dbReference>
<keyword evidence="4" id="KW-0347">Helicase</keyword>
<dbReference type="Pfam" id="PF03368">
    <property type="entry name" value="Dicer_dimer"/>
    <property type="match status" value="1"/>
</dbReference>
<dbReference type="PANTHER" id="PTHR14950:SF37">
    <property type="entry name" value="ENDORIBONUCLEASE DICER"/>
    <property type="match status" value="1"/>
</dbReference>
<evidence type="ECO:0000259" key="10">
    <source>
        <dbReference type="PROSITE" id="PS51327"/>
    </source>
</evidence>
<feature type="region of interest" description="Disordered" evidence="7">
    <location>
        <begin position="718"/>
        <end position="762"/>
    </location>
</feature>
<dbReference type="InterPro" id="IPR000999">
    <property type="entry name" value="RNase_III_dom"/>
</dbReference>
<dbReference type="PROSITE" id="PS00517">
    <property type="entry name" value="RNASE_3_1"/>
    <property type="match status" value="1"/>
</dbReference>
<accession>A0A9P6QWH1</accession>
<gene>
    <name evidence="11" type="primary">DCL1_2</name>
    <name evidence="11" type="ORF">BGZ97_003908</name>
</gene>
<evidence type="ECO:0000256" key="5">
    <source>
        <dbReference type="ARBA" id="ARBA00022840"/>
    </source>
</evidence>
<evidence type="ECO:0000256" key="7">
    <source>
        <dbReference type="SAM" id="MobiDB-lite"/>
    </source>
</evidence>
<dbReference type="InterPro" id="IPR001650">
    <property type="entry name" value="Helicase_C-like"/>
</dbReference>
<feature type="domain" description="RNase III" evidence="8">
    <location>
        <begin position="1053"/>
        <end position="1204"/>
    </location>
</feature>
<feature type="compositionally biased region" description="Polar residues" evidence="7">
    <location>
        <begin position="738"/>
        <end position="747"/>
    </location>
</feature>
<feature type="domain" description="Helicase C-terminal" evidence="9">
    <location>
        <begin position="188"/>
        <end position="357"/>
    </location>
</feature>
<dbReference type="Gene3D" id="1.10.1520.10">
    <property type="entry name" value="Ribonuclease III domain"/>
    <property type="match status" value="2"/>
</dbReference>
<dbReference type="PROSITE" id="PS51194">
    <property type="entry name" value="HELICASE_CTER"/>
    <property type="match status" value="1"/>
</dbReference>
<evidence type="ECO:0000256" key="6">
    <source>
        <dbReference type="PROSITE-ProRule" id="PRU00657"/>
    </source>
</evidence>
<proteinExistence type="predicted"/>
<evidence type="ECO:0000313" key="12">
    <source>
        <dbReference type="Proteomes" id="UP000823405"/>
    </source>
</evidence>
<organism evidence="11 12">
    <name type="scientific">Linnemannia gamsii</name>
    <dbReference type="NCBI Taxonomy" id="64522"/>
    <lineage>
        <taxon>Eukaryota</taxon>
        <taxon>Fungi</taxon>
        <taxon>Fungi incertae sedis</taxon>
        <taxon>Mucoromycota</taxon>
        <taxon>Mortierellomycotina</taxon>
        <taxon>Mortierellomycetes</taxon>
        <taxon>Mortierellales</taxon>
        <taxon>Mortierellaceae</taxon>
        <taxon>Linnemannia</taxon>
    </lineage>
</organism>
<evidence type="ECO:0000313" key="11">
    <source>
        <dbReference type="EMBL" id="KAG0298980.1"/>
    </source>
</evidence>
<dbReference type="GO" id="GO:0005524">
    <property type="term" value="F:ATP binding"/>
    <property type="evidence" value="ECO:0007669"/>
    <property type="project" value="UniProtKB-KW"/>
</dbReference>
<dbReference type="InterPro" id="IPR027417">
    <property type="entry name" value="P-loop_NTPase"/>
</dbReference>
<evidence type="ECO:0000256" key="4">
    <source>
        <dbReference type="ARBA" id="ARBA00022806"/>
    </source>
</evidence>
<protein>
    <submittedName>
        <fullName evidence="11">Dicer-like protein 1</fullName>
    </submittedName>
</protein>
<dbReference type="GO" id="GO:0031047">
    <property type="term" value="P:regulatory ncRNA-mediated gene silencing"/>
    <property type="evidence" value="ECO:0007669"/>
    <property type="project" value="UniProtKB-ARBA"/>
</dbReference>
<evidence type="ECO:0000256" key="3">
    <source>
        <dbReference type="ARBA" id="ARBA00022801"/>
    </source>
</evidence>
<dbReference type="CDD" id="cd00593">
    <property type="entry name" value="RIBOc"/>
    <property type="match status" value="2"/>
</dbReference>
<evidence type="ECO:0000256" key="2">
    <source>
        <dbReference type="ARBA" id="ARBA00022741"/>
    </source>
</evidence>
<dbReference type="GO" id="GO:0004386">
    <property type="term" value="F:helicase activity"/>
    <property type="evidence" value="ECO:0007669"/>
    <property type="project" value="UniProtKB-KW"/>
</dbReference>
<feature type="domain" description="Dicer dsRNA-binding fold" evidence="10">
    <location>
        <begin position="390"/>
        <end position="481"/>
    </location>
</feature>
<dbReference type="PROSITE" id="PS50142">
    <property type="entry name" value="RNASE_3_2"/>
    <property type="match status" value="2"/>
</dbReference>
<dbReference type="Gene3D" id="3.40.50.300">
    <property type="entry name" value="P-loop containing nucleotide triphosphate hydrolases"/>
    <property type="match status" value="2"/>
</dbReference>
<dbReference type="GO" id="GO:0003723">
    <property type="term" value="F:RNA binding"/>
    <property type="evidence" value="ECO:0007669"/>
    <property type="project" value="UniProtKB-UniRule"/>
</dbReference>
<dbReference type="PROSITE" id="PS51327">
    <property type="entry name" value="DICER_DSRBF"/>
    <property type="match status" value="1"/>
</dbReference>
<dbReference type="EMBL" id="JAAAIN010001949">
    <property type="protein sequence ID" value="KAG0298980.1"/>
    <property type="molecule type" value="Genomic_DNA"/>
</dbReference>
<keyword evidence="1" id="KW-0677">Repeat</keyword>
<dbReference type="SMART" id="SM00490">
    <property type="entry name" value="HELICc"/>
    <property type="match status" value="1"/>
</dbReference>
<evidence type="ECO:0000256" key="1">
    <source>
        <dbReference type="ARBA" id="ARBA00022737"/>
    </source>
</evidence>
<dbReference type="GO" id="GO:0004525">
    <property type="term" value="F:ribonuclease III activity"/>
    <property type="evidence" value="ECO:0007669"/>
    <property type="project" value="InterPro"/>
</dbReference>
<dbReference type="SUPFAM" id="SSF52540">
    <property type="entry name" value="P-loop containing nucleoside triphosphate hydrolases"/>
    <property type="match status" value="1"/>
</dbReference>
<dbReference type="OrthoDB" id="416741at2759"/>
<dbReference type="InterPro" id="IPR038248">
    <property type="entry name" value="Dicer_dimer_sf"/>
</dbReference>
<keyword evidence="6" id="KW-0694">RNA-binding</keyword>
<dbReference type="InterPro" id="IPR036389">
    <property type="entry name" value="RNase_III_sf"/>
</dbReference>
<keyword evidence="5" id="KW-0067">ATP-binding</keyword>
<dbReference type="Gene3D" id="3.30.160.380">
    <property type="entry name" value="Dicer dimerisation domain"/>
    <property type="match status" value="1"/>
</dbReference>
<dbReference type="Pfam" id="PF00271">
    <property type="entry name" value="Helicase_C"/>
    <property type="match status" value="1"/>
</dbReference>
<dbReference type="InterPro" id="IPR005034">
    <property type="entry name" value="Dicer_dimerisation"/>
</dbReference>
<dbReference type="GO" id="GO:0006396">
    <property type="term" value="P:RNA processing"/>
    <property type="evidence" value="ECO:0007669"/>
    <property type="project" value="InterPro"/>
</dbReference>
<reference evidence="11" key="1">
    <citation type="journal article" date="2020" name="Fungal Divers.">
        <title>Resolving the Mortierellaceae phylogeny through synthesis of multi-gene phylogenetics and phylogenomics.</title>
        <authorList>
            <person name="Vandepol N."/>
            <person name="Liber J."/>
            <person name="Desiro A."/>
            <person name="Na H."/>
            <person name="Kennedy M."/>
            <person name="Barry K."/>
            <person name="Grigoriev I.V."/>
            <person name="Miller A.N."/>
            <person name="O'Donnell K."/>
            <person name="Stajich J.E."/>
            <person name="Bonito G."/>
        </authorList>
    </citation>
    <scope>NUCLEOTIDE SEQUENCE</scope>
    <source>
        <strain evidence="11">NVP60</strain>
    </source>
</reference>